<feature type="signal peptide" evidence="1">
    <location>
        <begin position="1"/>
        <end position="26"/>
    </location>
</feature>
<dbReference type="EMBL" id="JBHLXJ010000007">
    <property type="protein sequence ID" value="MFC0349501.1"/>
    <property type="molecule type" value="Genomic_DNA"/>
</dbReference>
<dbReference type="RefSeq" id="WP_390211150.1">
    <property type="nucleotide sequence ID" value="NZ_JBHLXJ010000007.1"/>
</dbReference>
<dbReference type="Proteomes" id="UP001589844">
    <property type="component" value="Unassembled WGS sequence"/>
</dbReference>
<accession>A0ABV6ICG5</accession>
<dbReference type="Gene3D" id="3.40.190.10">
    <property type="entry name" value="Periplasmic binding protein-like II"/>
    <property type="match status" value="2"/>
</dbReference>
<dbReference type="SUPFAM" id="SSF53850">
    <property type="entry name" value="Periplasmic binding protein-like II"/>
    <property type="match status" value="1"/>
</dbReference>
<keyword evidence="3" id="KW-1185">Reference proteome</keyword>
<gene>
    <name evidence="2" type="ORF">ACFFJH_06760</name>
</gene>
<reference evidence="2 3" key="1">
    <citation type="submission" date="2024-09" db="EMBL/GenBank/DDBJ databases">
        <authorList>
            <person name="Sun Q."/>
            <person name="Mori K."/>
        </authorList>
    </citation>
    <scope>NUCLEOTIDE SEQUENCE [LARGE SCALE GENOMIC DNA]</scope>
    <source>
        <strain evidence="2 3">CCM 8677</strain>
    </source>
</reference>
<evidence type="ECO:0000313" key="2">
    <source>
        <dbReference type="EMBL" id="MFC0349501.1"/>
    </source>
</evidence>
<feature type="chain" id="PRO_5046987981" evidence="1">
    <location>
        <begin position="27"/>
        <end position="259"/>
    </location>
</feature>
<keyword evidence="1" id="KW-0732">Signal</keyword>
<organism evidence="2 3">
    <name type="scientific">Undibacterium danionis</name>
    <dbReference type="NCBI Taxonomy" id="1812100"/>
    <lineage>
        <taxon>Bacteria</taxon>
        <taxon>Pseudomonadati</taxon>
        <taxon>Pseudomonadota</taxon>
        <taxon>Betaproteobacteria</taxon>
        <taxon>Burkholderiales</taxon>
        <taxon>Oxalobacteraceae</taxon>
        <taxon>Undibacterium</taxon>
    </lineage>
</organism>
<comment type="caution">
    <text evidence="2">The sequence shown here is derived from an EMBL/GenBank/DDBJ whole genome shotgun (WGS) entry which is preliminary data.</text>
</comment>
<evidence type="ECO:0000313" key="3">
    <source>
        <dbReference type="Proteomes" id="UP001589844"/>
    </source>
</evidence>
<proteinExistence type="predicted"/>
<name>A0ABV6ICG5_9BURK</name>
<sequence>MHKTLVVLSGLLLAFGLSAVMPEAQAQTQVKLFLPENLDSKGNQIPPDNNLLEILAYFERKANVRFEKLILPWKRAQVEALQGNGIVFGLSPTPERLKLYQYSQAVTKQTVWGITYGKPKPSIKSLEDLRGKIVNIGRGYSYGSTFEEARNVVFKVQEDGLFNSTRLNKLISKSNDLILWPVRQFKEAREVEKYVNRLFNEHSGAQGVHFEVSDQPIFYDTEHFATKKGQYDDIIAKLDRALKEGNKNGTLAKLIKAYH</sequence>
<evidence type="ECO:0000256" key="1">
    <source>
        <dbReference type="SAM" id="SignalP"/>
    </source>
</evidence>
<protein>
    <submittedName>
        <fullName evidence="2">Substrate-binding periplasmic protein</fullName>
    </submittedName>
</protein>